<keyword evidence="3" id="KW-1185">Reference proteome</keyword>
<dbReference type="InterPro" id="IPR050471">
    <property type="entry name" value="AB_hydrolase"/>
</dbReference>
<name>A0A402AS89_9CHLR</name>
<protein>
    <recommendedName>
        <fullName evidence="1">AB hydrolase-1 domain-containing protein</fullName>
    </recommendedName>
</protein>
<dbReference type="RefSeq" id="WP_126554418.1">
    <property type="nucleotide sequence ID" value="NZ_BIFS01000002.1"/>
</dbReference>
<dbReference type="Pfam" id="PF00561">
    <property type="entry name" value="Abhydrolase_1"/>
    <property type="match status" value="1"/>
</dbReference>
<dbReference type="InterPro" id="IPR000073">
    <property type="entry name" value="AB_hydrolase_1"/>
</dbReference>
<dbReference type="AlphaFoldDB" id="A0A402AS89"/>
<dbReference type="SUPFAM" id="SSF53474">
    <property type="entry name" value="alpha/beta-Hydrolases"/>
    <property type="match status" value="1"/>
</dbReference>
<dbReference type="PANTHER" id="PTHR43433">
    <property type="entry name" value="HYDROLASE, ALPHA/BETA FOLD FAMILY PROTEIN"/>
    <property type="match status" value="1"/>
</dbReference>
<dbReference type="PANTHER" id="PTHR43433:SF1">
    <property type="entry name" value="BLL5160 PROTEIN"/>
    <property type="match status" value="1"/>
</dbReference>
<gene>
    <name evidence="2" type="ORF">KDK_57590</name>
</gene>
<sequence>MIQKKRSECIRGTGVTLEVLVDGSGPALVVLPSYGRGSGEDFDAFAQMVSAAGFTVLRPQPRGIGCSQGTMSGLTVHDLAADIALVIRSLGSGQAIVLGHAFGQGVARMLAVDHPSLVQGIILAAAQCSSVSPEISKTPHQACDLTAPVEERLAALRKGFFAPGHDPAVWIQGWYPETMQMEVHCASTVPQSEYWSSGSAPILEIIPDSDPFKPRAYWGELRQQLGNWVTTEIVTDASHALFPEQPEQVANVVIAWCQRLLTDGE</sequence>
<proteinExistence type="predicted"/>
<evidence type="ECO:0000259" key="1">
    <source>
        <dbReference type="Pfam" id="PF00561"/>
    </source>
</evidence>
<accession>A0A402AS89</accession>
<dbReference type="OrthoDB" id="252464at2"/>
<evidence type="ECO:0000313" key="2">
    <source>
        <dbReference type="EMBL" id="GCE21959.1"/>
    </source>
</evidence>
<dbReference type="EMBL" id="BIFS01000002">
    <property type="protein sequence ID" value="GCE21959.1"/>
    <property type="molecule type" value="Genomic_DNA"/>
</dbReference>
<evidence type="ECO:0000313" key="3">
    <source>
        <dbReference type="Proteomes" id="UP000287188"/>
    </source>
</evidence>
<dbReference type="Gene3D" id="3.40.50.1820">
    <property type="entry name" value="alpha/beta hydrolase"/>
    <property type="match status" value="1"/>
</dbReference>
<reference evidence="3" key="1">
    <citation type="submission" date="2018-12" db="EMBL/GenBank/DDBJ databases">
        <title>Tengunoibacter tsumagoiensis gen. nov., sp. nov., Dictyobacter kobayashii sp. nov., D. alpinus sp. nov., and D. joshuensis sp. nov. and description of Dictyobacteraceae fam. nov. within the order Ktedonobacterales isolated from Tengu-no-mugimeshi.</title>
        <authorList>
            <person name="Wang C.M."/>
            <person name="Zheng Y."/>
            <person name="Sakai Y."/>
            <person name="Toyoda A."/>
            <person name="Minakuchi Y."/>
            <person name="Abe K."/>
            <person name="Yokota A."/>
            <person name="Yabe S."/>
        </authorList>
    </citation>
    <scope>NUCLEOTIDE SEQUENCE [LARGE SCALE GENOMIC DNA]</scope>
    <source>
        <strain evidence="3">Uno11</strain>
    </source>
</reference>
<dbReference type="Proteomes" id="UP000287188">
    <property type="component" value="Unassembled WGS sequence"/>
</dbReference>
<dbReference type="InterPro" id="IPR029058">
    <property type="entry name" value="AB_hydrolase_fold"/>
</dbReference>
<organism evidence="2 3">
    <name type="scientific">Dictyobacter kobayashii</name>
    <dbReference type="NCBI Taxonomy" id="2014872"/>
    <lineage>
        <taxon>Bacteria</taxon>
        <taxon>Bacillati</taxon>
        <taxon>Chloroflexota</taxon>
        <taxon>Ktedonobacteria</taxon>
        <taxon>Ktedonobacterales</taxon>
        <taxon>Dictyobacteraceae</taxon>
        <taxon>Dictyobacter</taxon>
    </lineage>
</organism>
<feature type="domain" description="AB hydrolase-1" evidence="1">
    <location>
        <begin position="26"/>
        <end position="133"/>
    </location>
</feature>
<comment type="caution">
    <text evidence="2">The sequence shown here is derived from an EMBL/GenBank/DDBJ whole genome shotgun (WGS) entry which is preliminary data.</text>
</comment>